<accession>A0A4P6HNK2</accession>
<dbReference type="Proteomes" id="UP000293296">
    <property type="component" value="Chromosome"/>
</dbReference>
<dbReference type="EMBL" id="CP026538">
    <property type="protein sequence ID" value="QAZ68811.1"/>
    <property type="molecule type" value="Genomic_DNA"/>
</dbReference>
<evidence type="ECO:0000313" key="1">
    <source>
        <dbReference type="EMBL" id="QAZ68811.1"/>
    </source>
</evidence>
<reference evidence="1 2" key="1">
    <citation type="submission" date="2018-02" db="EMBL/GenBank/DDBJ databases">
        <title>Genome sequence of Desulfovibrio carbinolicus DSM 3852.</title>
        <authorList>
            <person name="Wilbanks E."/>
            <person name="Skennerton C.T."/>
            <person name="Orphan V.J."/>
        </authorList>
    </citation>
    <scope>NUCLEOTIDE SEQUENCE [LARGE SCALE GENOMIC DNA]</scope>
    <source>
        <strain evidence="1 2">DSM 3852</strain>
    </source>
</reference>
<name>A0A4P6HNK2_9BACT</name>
<dbReference type="AlphaFoldDB" id="A0A4P6HNK2"/>
<organism evidence="1 2">
    <name type="scientific">Solidesulfovibrio carbinolicus</name>
    <dbReference type="NCBI Taxonomy" id="296842"/>
    <lineage>
        <taxon>Bacteria</taxon>
        <taxon>Pseudomonadati</taxon>
        <taxon>Thermodesulfobacteriota</taxon>
        <taxon>Desulfovibrionia</taxon>
        <taxon>Desulfovibrionales</taxon>
        <taxon>Desulfovibrionaceae</taxon>
        <taxon>Solidesulfovibrio</taxon>
    </lineage>
</organism>
<dbReference type="KEGG" id="dcb:C3Y92_16845"/>
<evidence type="ECO:0000313" key="2">
    <source>
        <dbReference type="Proteomes" id="UP000293296"/>
    </source>
</evidence>
<sequence length="125" mass="13724">MAAFYEALDFYGAFSKLLPPKDEERAQLSQFRVLVHDGVAAGARVWFADPHERATHQGRPLAETAERGSTHVWPAGDDVCPQNGQTGADILGAVLEYALERIKGELTFLRTFASWVQPAKQGAAR</sequence>
<gene>
    <name evidence="1" type="ORF">C3Y92_16845</name>
</gene>
<keyword evidence="2" id="KW-1185">Reference proteome</keyword>
<protein>
    <submittedName>
        <fullName evidence="1">Uncharacterized protein</fullName>
    </submittedName>
</protein>
<proteinExistence type="predicted"/>